<accession>A0AAW2BT05</accession>
<dbReference type="Pfam" id="PF22776">
    <property type="entry name" value="K_trans_C"/>
    <property type="match status" value="1"/>
</dbReference>
<keyword evidence="6 10" id="KW-0630">Potassium</keyword>
<evidence type="ECO:0000256" key="6">
    <source>
        <dbReference type="ARBA" id="ARBA00022958"/>
    </source>
</evidence>
<proteinExistence type="inferred from homology"/>
<evidence type="ECO:0000256" key="11">
    <source>
        <dbReference type="SAM" id="MobiDB-lite"/>
    </source>
</evidence>
<keyword evidence="3" id="KW-0813">Transport</keyword>
<dbReference type="GO" id="GO:0000325">
    <property type="term" value="C:plant-type vacuole"/>
    <property type="evidence" value="ECO:0007669"/>
    <property type="project" value="TreeGrafter"/>
</dbReference>
<evidence type="ECO:0000256" key="9">
    <source>
        <dbReference type="ARBA" id="ARBA00023136"/>
    </source>
</evidence>
<evidence type="ECO:0000259" key="13">
    <source>
        <dbReference type="Pfam" id="PF22776"/>
    </source>
</evidence>
<feature type="transmembrane region" description="Helical" evidence="10">
    <location>
        <begin position="139"/>
        <end position="164"/>
    </location>
</feature>
<dbReference type="Proteomes" id="UP001459277">
    <property type="component" value="Unassembled WGS sequence"/>
</dbReference>
<evidence type="ECO:0000256" key="2">
    <source>
        <dbReference type="ARBA" id="ARBA00008440"/>
    </source>
</evidence>
<evidence type="ECO:0000259" key="12">
    <source>
        <dbReference type="Pfam" id="PF02705"/>
    </source>
</evidence>
<evidence type="ECO:0000256" key="5">
    <source>
        <dbReference type="ARBA" id="ARBA00022692"/>
    </source>
</evidence>
<feature type="transmembrane region" description="Helical" evidence="10">
    <location>
        <begin position="229"/>
        <end position="252"/>
    </location>
</feature>
<keyword evidence="5 10" id="KW-0812">Transmembrane</keyword>
<dbReference type="GO" id="GO:0005886">
    <property type="term" value="C:plasma membrane"/>
    <property type="evidence" value="ECO:0007669"/>
    <property type="project" value="UniProtKB-SubCell"/>
</dbReference>
<feature type="transmembrane region" description="Helical" evidence="10">
    <location>
        <begin position="103"/>
        <end position="127"/>
    </location>
</feature>
<feature type="transmembrane region" description="Helical" evidence="10">
    <location>
        <begin position="296"/>
        <end position="318"/>
    </location>
</feature>
<comment type="subcellular location">
    <subcellularLocation>
        <location evidence="1">Cell membrane</location>
        <topology evidence="1">Multi-pass membrane protein</topology>
    </subcellularLocation>
    <subcellularLocation>
        <location evidence="10">Membrane</location>
        <topology evidence="10">Multi-pass membrane protein</topology>
    </subcellularLocation>
</comment>
<comment type="caution">
    <text evidence="14">The sequence shown here is derived from an EMBL/GenBank/DDBJ whole genome shotgun (WGS) entry which is preliminary data.</text>
</comment>
<evidence type="ECO:0000256" key="10">
    <source>
        <dbReference type="RuleBase" id="RU321113"/>
    </source>
</evidence>
<dbReference type="Pfam" id="PF02705">
    <property type="entry name" value="K_trans"/>
    <property type="match status" value="1"/>
</dbReference>
<sequence>MAEEEEEGINGGLASMDSTESRWVFQDEDDSEVEDDYDEDDDASQRTANTAAALDSEDEDDNAEQRLIRTGPRIDSFDVEALEVPGAVRNEYEDFSMARRISLAFQTLGVVFGDVGTSPLYTFSVMFSKAPIKGDEDVIGALSLVLYTLILIPLVKYVLVVLWANDDGEGGTFALYSLICRHAKVSLLPNQLPSDARISSFRLKVPSAELERSLKIKERLENSQALKKLLLMLVLAGTSMVIADGVITPVMSVVSAVSGLKVGVEAIEQDEVTMISVAFLVILFSVQKFGTSKVGLAVGPALFIWFCSLAGFGIYNLVKYDTRVLRAFNPVHIYYFFKRNSTTAWYCLGGCLLCATGSEAMFADLCYFSVRSVQLTFVFLVLPCLLLGYLGQAAYLMENPALADQAFFSSIPSGAFWPVFLIANVAALIASRAMTTATFSCIKQSTALGCFPRLKIIHTSRKFMGQIYIPVINWFLLAVCLVFVCCISSIDEIGNAYGIAELGVMMMTTILVTIVMLLIWQINIVIVLSFLVFFLGLELTFFSSVLWSVADGSWIILVFAVIMFLIMYIWNYGSKLKYETEVKQKLSMDLMRELGSDLGTIRAPGIGLLYNELVKGIPAIFGHFLTTLPAIHSMIIFVCIKYVPVPVVPQSERFLFRRVCPKGYHIFRCIARYGYKDVRKENHQTFEQLLIESLEKFIRREAQERSLESDGDGDTDSEDELSGSRVLIAPNGSVYSLGVPLLSEFRDTSKPILEASTSEEVRPELPPADPAMSDTEHSLERELSFIRKAKESGLVYLLGHGDIRARKDSWFIKKLVINYFYAFLRKNCRRGIANLSVPHSNLMQVGMTYMV</sequence>
<keyword evidence="15" id="KW-1185">Reference proteome</keyword>
<feature type="region of interest" description="Disordered" evidence="11">
    <location>
        <begin position="1"/>
        <end position="63"/>
    </location>
</feature>
<comment type="similarity">
    <text evidence="2 10">Belongs to the HAK/KUP transporter (TC 2.A.72.3) family.</text>
</comment>
<feature type="transmembrane region" description="Helical" evidence="10">
    <location>
        <begin position="553"/>
        <end position="570"/>
    </location>
</feature>
<comment type="caution">
    <text evidence="10">Lacks conserved residue(s) required for the propagation of feature annotation.</text>
</comment>
<evidence type="ECO:0000256" key="3">
    <source>
        <dbReference type="ARBA" id="ARBA00022448"/>
    </source>
</evidence>
<name>A0AAW2BT05_9ROSI</name>
<feature type="transmembrane region" description="Helical" evidence="10">
    <location>
        <begin position="467"/>
        <end position="490"/>
    </location>
</feature>
<feature type="region of interest" description="Disordered" evidence="11">
    <location>
        <begin position="756"/>
        <end position="776"/>
    </location>
</feature>
<keyword evidence="9 10" id="KW-0472">Membrane</keyword>
<reference evidence="14 15" key="1">
    <citation type="submission" date="2024-01" db="EMBL/GenBank/DDBJ databases">
        <title>A telomere-to-telomere, gap-free genome of sweet tea (Lithocarpus litseifolius).</title>
        <authorList>
            <person name="Zhou J."/>
        </authorList>
    </citation>
    <scope>NUCLEOTIDE SEQUENCE [LARGE SCALE GENOMIC DNA]</scope>
    <source>
        <strain evidence="14">Zhou-2022a</strain>
        <tissue evidence="14">Leaf</tissue>
    </source>
</reference>
<evidence type="ECO:0000313" key="15">
    <source>
        <dbReference type="Proteomes" id="UP001459277"/>
    </source>
</evidence>
<evidence type="ECO:0000256" key="1">
    <source>
        <dbReference type="ARBA" id="ARBA00004651"/>
    </source>
</evidence>
<feature type="transmembrane region" description="Helical" evidence="10">
    <location>
        <begin position="496"/>
        <end position="519"/>
    </location>
</feature>
<evidence type="ECO:0000256" key="7">
    <source>
        <dbReference type="ARBA" id="ARBA00022989"/>
    </source>
</evidence>
<dbReference type="PANTHER" id="PTHR30540:SF8">
    <property type="entry name" value="POTASSIUM TRANSPORTER 7"/>
    <property type="match status" value="1"/>
</dbReference>
<organism evidence="14 15">
    <name type="scientific">Lithocarpus litseifolius</name>
    <dbReference type="NCBI Taxonomy" id="425828"/>
    <lineage>
        <taxon>Eukaryota</taxon>
        <taxon>Viridiplantae</taxon>
        <taxon>Streptophyta</taxon>
        <taxon>Embryophyta</taxon>
        <taxon>Tracheophyta</taxon>
        <taxon>Spermatophyta</taxon>
        <taxon>Magnoliopsida</taxon>
        <taxon>eudicotyledons</taxon>
        <taxon>Gunneridae</taxon>
        <taxon>Pentapetalae</taxon>
        <taxon>rosids</taxon>
        <taxon>fabids</taxon>
        <taxon>Fagales</taxon>
        <taxon>Fagaceae</taxon>
        <taxon>Lithocarpus</taxon>
    </lineage>
</organism>
<evidence type="ECO:0000313" key="14">
    <source>
        <dbReference type="EMBL" id="KAK9989101.1"/>
    </source>
</evidence>
<feature type="transmembrane region" description="Helical" evidence="10">
    <location>
        <begin position="415"/>
        <end position="434"/>
    </location>
</feature>
<feature type="domain" description="K+ potassium transporter integral membrane" evidence="12">
    <location>
        <begin position="103"/>
        <end position="589"/>
    </location>
</feature>
<dbReference type="EMBL" id="JAZDWU010000010">
    <property type="protein sequence ID" value="KAK9989101.1"/>
    <property type="molecule type" value="Genomic_DNA"/>
</dbReference>
<feature type="compositionally biased region" description="Acidic residues" evidence="11">
    <location>
        <begin position="26"/>
        <end position="42"/>
    </location>
</feature>
<dbReference type="NCBIfam" id="TIGR00794">
    <property type="entry name" value="kup"/>
    <property type="match status" value="1"/>
</dbReference>
<feature type="transmembrane region" description="Helical" evidence="10">
    <location>
        <begin position="526"/>
        <end position="547"/>
    </location>
</feature>
<dbReference type="GO" id="GO:0005774">
    <property type="term" value="C:vacuolar membrane"/>
    <property type="evidence" value="ECO:0007669"/>
    <property type="project" value="TreeGrafter"/>
</dbReference>
<comment type="function">
    <text evidence="10">Potassium transporter.</text>
</comment>
<evidence type="ECO:0000256" key="8">
    <source>
        <dbReference type="ARBA" id="ARBA00023065"/>
    </source>
</evidence>
<evidence type="ECO:0000256" key="4">
    <source>
        <dbReference type="ARBA" id="ARBA00022538"/>
    </source>
</evidence>
<feature type="domain" description="K+ potassium transporter C-terminal" evidence="13">
    <location>
        <begin position="604"/>
        <end position="849"/>
    </location>
</feature>
<keyword evidence="7 10" id="KW-1133">Transmembrane helix</keyword>
<feature type="transmembrane region" description="Helical" evidence="10">
    <location>
        <begin position="375"/>
        <end position="395"/>
    </location>
</feature>
<dbReference type="InterPro" id="IPR003855">
    <property type="entry name" value="K+_transporter"/>
</dbReference>
<dbReference type="GO" id="GO:0015079">
    <property type="term" value="F:potassium ion transmembrane transporter activity"/>
    <property type="evidence" value="ECO:0007669"/>
    <property type="project" value="UniProtKB-UniRule"/>
</dbReference>
<dbReference type="AlphaFoldDB" id="A0AAW2BT05"/>
<dbReference type="PANTHER" id="PTHR30540">
    <property type="entry name" value="OSMOTIC STRESS POTASSIUM TRANSPORTER"/>
    <property type="match status" value="1"/>
</dbReference>
<keyword evidence="4 10" id="KW-0633">Potassium transport</keyword>
<gene>
    <name evidence="14" type="ORF">SO802_029340</name>
</gene>
<dbReference type="InterPro" id="IPR053952">
    <property type="entry name" value="K_trans_C"/>
</dbReference>
<protein>
    <recommendedName>
        <fullName evidence="10">Potassium transporter</fullName>
    </recommendedName>
</protein>
<dbReference type="InterPro" id="IPR053951">
    <property type="entry name" value="K_trans_N"/>
</dbReference>
<keyword evidence="8 10" id="KW-0406">Ion transport</keyword>